<gene>
    <name evidence="1" type="ORF">TGP89_264620</name>
</gene>
<evidence type="ECO:0000313" key="1">
    <source>
        <dbReference type="EMBL" id="KFG32504.1"/>
    </source>
</evidence>
<sequence length="133" mass="14734">MKQDTVDVREYETMAAIRALTPDAYETYLKERAVATVDGKQCSDEWRECPAFLCGTPAEQAKRDMVAADTSITSLLGKNVAAVMVDGDCALYVHLELEKACKEKLLLLEMTSDTWEQLFGTTITLSGTTDDQK</sequence>
<accession>A0A086JK36</accession>
<name>A0A086JK36_TOXGO</name>
<dbReference type="OrthoDB" id="331310at2759"/>
<evidence type="ECO:0000313" key="2">
    <source>
        <dbReference type="Proteomes" id="UP000028828"/>
    </source>
</evidence>
<dbReference type="VEuPathDB" id="ToxoDB:TGP89_264620"/>
<protein>
    <submittedName>
        <fullName evidence="1">Uncharacterized protein</fullName>
    </submittedName>
</protein>
<reference evidence="1 2" key="1">
    <citation type="submission" date="2014-03" db="EMBL/GenBank/DDBJ databases">
        <authorList>
            <person name="Sibley D."/>
            <person name="Venepally P."/>
            <person name="Karamycheva S."/>
            <person name="Hadjithomas M."/>
            <person name="Khan A."/>
            <person name="Brunk B."/>
            <person name="Roos D."/>
            <person name="Caler E."/>
            <person name="Lorenzi H."/>
        </authorList>
    </citation>
    <scope>NUCLEOTIDE SEQUENCE [LARGE SCALE GENOMIC DNA]</scope>
    <source>
        <strain evidence="2">p89</strain>
    </source>
</reference>
<dbReference type="EMBL" id="AEYI02001849">
    <property type="protein sequence ID" value="KFG32504.1"/>
    <property type="molecule type" value="Genomic_DNA"/>
</dbReference>
<dbReference type="Proteomes" id="UP000028828">
    <property type="component" value="Unassembled WGS sequence"/>
</dbReference>
<comment type="caution">
    <text evidence="1">The sequence shown here is derived from an EMBL/GenBank/DDBJ whole genome shotgun (WGS) entry which is preliminary data.</text>
</comment>
<proteinExistence type="predicted"/>
<dbReference type="AlphaFoldDB" id="A0A086JK36"/>
<organism evidence="1 2">
    <name type="scientific">Toxoplasma gondii p89</name>
    <dbReference type="NCBI Taxonomy" id="943119"/>
    <lineage>
        <taxon>Eukaryota</taxon>
        <taxon>Sar</taxon>
        <taxon>Alveolata</taxon>
        <taxon>Apicomplexa</taxon>
        <taxon>Conoidasida</taxon>
        <taxon>Coccidia</taxon>
        <taxon>Eucoccidiorida</taxon>
        <taxon>Eimeriorina</taxon>
        <taxon>Sarcocystidae</taxon>
        <taxon>Toxoplasma</taxon>
    </lineage>
</organism>